<dbReference type="Gene3D" id="1.10.630.10">
    <property type="entry name" value="Cytochrome P450"/>
    <property type="match status" value="3"/>
</dbReference>
<keyword evidence="5" id="KW-1185">Reference proteome</keyword>
<proteinExistence type="inferred from homology"/>
<evidence type="ECO:0008006" key="6">
    <source>
        <dbReference type="Google" id="ProtNLM"/>
    </source>
</evidence>
<gene>
    <name evidence="4" type="ORF">FNV43_RR27010</name>
</gene>
<dbReference type="GO" id="GO:0016705">
    <property type="term" value="F:oxidoreductase activity, acting on paired donors, with incorporation or reduction of molecular oxygen"/>
    <property type="evidence" value="ECO:0007669"/>
    <property type="project" value="InterPro"/>
</dbReference>
<dbReference type="SUPFAM" id="SSF48264">
    <property type="entry name" value="Cytochrome P450"/>
    <property type="match status" value="1"/>
</dbReference>
<comment type="caution">
    <text evidence="4">The sequence shown here is derived from an EMBL/GenBank/DDBJ whole genome shotgun (WGS) entry which is preliminary data.</text>
</comment>
<dbReference type="Proteomes" id="UP000796880">
    <property type="component" value="Unassembled WGS sequence"/>
</dbReference>
<dbReference type="OrthoDB" id="1470350at2759"/>
<comment type="similarity">
    <text evidence="1">Belongs to the cytochrome P450 family.</text>
</comment>
<evidence type="ECO:0000256" key="3">
    <source>
        <dbReference type="ARBA" id="ARBA00023004"/>
    </source>
</evidence>
<reference evidence="4" key="1">
    <citation type="submission" date="2020-03" db="EMBL/GenBank/DDBJ databases">
        <title>A high-quality chromosome-level genome assembly of a woody plant with both climbing and erect habits, Rhamnella rubrinervis.</title>
        <authorList>
            <person name="Lu Z."/>
            <person name="Yang Y."/>
            <person name="Zhu X."/>
            <person name="Sun Y."/>
        </authorList>
    </citation>
    <scope>NUCLEOTIDE SEQUENCE</scope>
    <source>
        <strain evidence="4">BYM</strain>
        <tissue evidence="4">Leaf</tissue>
    </source>
</reference>
<accession>A0A8K0DP52</accession>
<organism evidence="4 5">
    <name type="scientific">Rhamnella rubrinervis</name>
    <dbReference type="NCBI Taxonomy" id="2594499"/>
    <lineage>
        <taxon>Eukaryota</taxon>
        <taxon>Viridiplantae</taxon>
        <taxon>Streptophyta</taxon>
        <taxon>Embryophyta</taxon>
        <taxon>Tracheophyta</taxon>
        <taxon>Spermatophyta</taxon>
        <taxon>Magnoliopsida</taxon>
        <taxon>eudicotyledons</taxon>
        <taxon>Gunneridae</taxon>
        <taxon>Pentapetalae</taxon>
        <taxon>rosids</taxon>
        <taxon>fabids</taxon>
        <taxon>Rosales</taxon>
        <taxon>Rhamnaceae</taxon>
        <taxon>rhamnoid group</taxon>
        <taxon>Rhamneae</taxon>
        <taxon>Rhamnella</taxon>
    </lineage>
</organism>
<dbReference type="GO" id="GO:0005506">
    <property type="term" value="F:iron ion binding"/>
    <property type="evidence" value="ECO:0007669"/>
    <property type="project" value="InterPro"/>
</dbReference>
<dbReference type="PANTHER" id="PTHR47955:SF15">
    <property type="entry name" value="CYTOCHROME P450 71A2-LIKE"/>
    <property type="match status" value="1"/>
</dbReference>
<sequence length="363" mass="40694">MTGKPQSTTARPASIDIFRRRRSSATNLNLPPSPPRLPIIGNLHHLSSLPHRSLRELAQKYGPELMLLHLGQAPTLVVSSVNMVREILMSHDIAFSDRPKSTAADILLYGCKDVGFAPYGEYWGQVRKVCVVELLSMKRVQEFQFVRDQEIAVLVDKIRQACLTGASVNLSDMLVAVSNNVMGRCVLGKCFVGKMDMFIGGSDTASTVLEWLMAELMRNPNVMKKVQEEARRTTSKVEMGVFHIPAKTKVFINAWAIQRDPRFWDKPEEFLPERFMNSNFDFKGHDLQMIPFGIERRGCPGISFGVASTEFVAANLLYWFDWKLPGDDHGGSGFGKELDMSEVNALTVTKKLPLHLVPIPYSP</sequence>
<evidence type="ECO:0000256" key="1">
    <source>
        <dbReference type="ARBA" id="ARBA00010617"/>
    </source>
</evidence>
<dbReference type="AlphaFoldDB" id="A0A8K0DP52"/>
<dbReference type="PANTHER" id="PTHR47955">
    <property type="entry name" value="CYTOCHROME P450 FAMILY 71 PROTEIN"/>
    <property type="match status" value="1"/>
</dbReference>
<dbReference type="EMBL" id="VOIH02000012">
    <property type="protein sequence ID" value="KAF3432271.1"/>
    <property type="molecule type" value="Genomic_DNA"/>
</dbReference>
<dbReference type="GO" id="GO:0004497">
    <property type="term" value="F:monooxygenase activity"/>
    <property type="evidence" value="ECO:0007669"/>
    <property type="project" value="InterPro"/>
</dbReference>
<dbReference type="InterPro" id="IPR001128">
    <property type="entry name" value="Cyt_P450"/>
</dbReference>
<dbReference type="InterPro" id="IPR036396">
    <property type="entry name" value="Cyt_P450_sf"/>
</dbReference>
<keyword evidence="2" id="KW-0479">Metal-binding</keyword>
<keyword evidence="3" id="KW-0408">Iron</keyword>
<name>A0A8K0DP52_9ROSA</name>
<evidence type="ECO:0000313" key="5">
    <source>
        <dbReference type="Proteomes" id="UP000796880"/>
    </source>
</evidence>
<evidence type="ECO:0000256" key="2">
    <source>
        <dbReference type="ARBA" id="ARBA00022723"/>
    </source>
</evidence>
<dbReference type="GO" id="GO:0020037">
    <property type="term" value="F:heme binding"/>
    <property type="evidence" value="ECO:0007669"/>
    <property type="project" value="InterPro"/>
</dbReference>
<evidence type="ECO:0000313" key="4">
    <source>
        <dbReference type="EMBL" id="KAF3432271.1"/>
    </source>
</evidence>
<dbReference type="Pfam" id="PF00067">
    <property type="entry name" value="p450"/>
    <property type="match status" value="2"/>
</dbReference>
<protein>
    <recommendedName>
        <fullName evidence="6">Cytochrome P450 71A1</fullName>
    </recommendedName>
</protein>